<feature type="transmembrane region" description="Helical" evidence="1">
    <location>
        <begin position="158"/>
        <end position="181"/>
    </location>
</feature>
<protein>
    <recommendedName>
        <fullName evidence="4">OmpR/PhoB-type domain-containing protein</fullName>
    </recommendedName>
</protein>
<keyword evidence="1" id="KW-1133">Transmembrane helix</keyword>
<keyword evidence="1" id="KW-0812">Transmembrane</keyword>
<comment type="caution">
    <text evidence="2">The sequence shown here is derived from an EMBL/GenBank/DDBJ whole genome shotgun (WGS) entry which is preliminary data.</text>
</comment>
<name>A0ABU1MLT5_9SPHN</name>
<proteinExistence type="predicted"/>
<dbReference type="Proteomes" id="UP001184150">
    <property type="component" value="Unassembled WGS sequence"/>
</dbReference>
<dbReference type="EMBL" id="JAVDRD010000005">
    <property type="protein sequence ID" value="MDR6511308.1"/>
    <property type="molecule type" value="Genomic_DNA"/>
</dbReference>
<keyword evidence="3" id="KW-1185">Reference proteome</keyword>
<evidence type="ECO:0000313" key="2">
    <source>
        <dbReference type="EMBL" id="MDR6511308.1"/>
    </source>
</evidence>
<sequence>MENPANPPPKAGDTGDHASARLAEEIARVRAVLAASRSAVQLRLFDYLAARSGDARAPKEIEIAHAVFGGDESTDAAADSGVRVYVHRLRKRLEDHYRGQPGARLVIPKGEYRLVLAEVEAAQANAGFTAPDLPKTASLRAPAIAPPPVRFRRMPPGAVPALLGLALCCLTIAAGLAVYAWPWSHGAGGEPDDERLRNTALWRNLGAGVPVLVVAGDAYAAAETGDQRNVQRMILDPRIASREELGQHIRSHPDQFYRLYDFDLHFTPVPTALAAWNVEATLPHESTGTRRIASIVPASALTPALQQGADIVYVGHLADMGTLSAPLAAASSLRFDRPGAIVDPAAARVWQASLPAPDNTPHVRDAVTTDYGYLASLTAPGGRALLVIAGLGDVATAQLAGLATSAQALGQIAVHTGNRPHFEAVFAIDTRDGIAVSRRLLLARALR</sequence>
<dbReference type="Gene3D" id="1.10.10.10">
    <property type="entry name" value="Winged helix-like DNA-binding domain superfamily/Winged helix DNA-binding domain"/>
    <property type="match status" value="1"/>
</dbReference>
<evidence type="ECO:0000256" key="1">
    <source>
        <dbReference type="SAM" id="Phobius"/>
    </source>
</evidence>
<evidence type="ECO:0000313" key="3">
    <source>
        <dbReference type="Proteomes" id="UP001184150"/>
    </source>
</evidence>
<keyword evidence="1" id="KW-0472">Membrane</keyword>
<accession>A0ABU1MLT5</accession>
<evidence type="ECO:0008006" key="4">
    <source>
        <dbReference type="Google" id="ProtNLM"/>
    </source>
</evidence>
<reference evidence="2 3" key="1">
    <citation type="submission" date="2023-07" db="EMBL/GenBank/DDBJ databases">
        <title>Sorghum-associated microbial communities from plants grown in Nebraska, USA.</title>
        <authorList>
            <person name="Schachtman D."/>
        </authorList>
    </citation>
    <scope>NUCLEOTIDE SEQUENCE [LARGE SCALE GENOMIC DNA]</scope>
    <source>
        <strain evidence="2 3">DS1027</strain>
    </source>
</reference>
<gene>
    <name evidence="2" type="ORF">J2792_002180</name>
</gene>
<organism evidence="2 3">
    <name type="scientific">Novosphingobium capsulatum</name>
    <dbReference type="NCBI Taxonomy" id="13688"/>
    <lineage>
        <taxon>Bacteria</taxon>
        <taxon>Pseudomonadati</taxon>
        <taxon>Pseudomonadota</taxon>
        <taxon>Alphaproteobacteria</taxon>
        <taxon>Sphingomonadales</taxon>
        <taxon>Sphingomonadaceae</taxon>
        <taxon>Novosphingobium</taxon>
    </lineage>
</organism>
<dbReference type="RefSeq" id="WP_156306321.1">
    <property type="nucleotide sequence ID" value="NZ_JAVDRD010000005.1"/>
</dbReference>
<dbReference type="InterPro" id="IPR036388">
    <property type="entry name" value="WH-like_DNA-bd_sf"/>
</dbReference>